<dbReference type="PANTHER" id="PTHR38248">
    <property type="entry name" value="FUNK1 6"/>
    <property type="match status" value="1"/>
</dbReference>
<protein>
    <submittedName>
        <fullName evidence="3">Unplaced genomic scaffold SPHSTscaffold_158, whole genome shotgun sequence</fullName>
    </submittedName>
</protein>
<reference evidence="3 4" key="1">
    <citation type="submission" date="2014-06" db="EMBL/GenBank/DDBJ databases">
        <title>Evolutionary Origins and Diversification of the Mycorrhizal Mutualists.</title>
        <authorList>
            <consortium name="DOE Joint Genome Institute"/>
            <consortium name="Mycorrhizal Genomics Consortium"/>
            <person name="Kohler A."/>
            <person name="Kuo A."/>
            <person name="Nagy L.G."/>
            <person name="Floudas D."/>
            <person name="Copeland A."/>
            <person name="Barry K.W."/>
            <person name="Cichocki N."/>
            <person name="Veneault-Fourrey C."/>
            <person name="LaButti K."/>
            <person name="Lindquist E.A."/>
            <person name="Lipzen A."/>
            <person name="Lundell T."/>
            <person name="Morin E."/>
            <person name="Murat C."/>
            <person name="Riley R."/>
            <person name="Ohm R."/>
            <person name="Sun H."/>
            <person name="Tunlid A."/>
            <person name="Henrissat B."/>
            <person name="Grigoriev I.V."/>
            <person name="Hibbett D.S."/>
            <person name="Martin F."/>
        </authorList>
    </citation>
    <scope>NUCLEOTIDE SEQUENCE [LARGE SCALE GENOMIC DNA]</scope>
    <source>
        <strain evidence="3 4">SS14</strain>
    </source>
</reference>
<feature type="domain" description="Fungal-type protein kinase" evidence="2">
    <location>
        <begin position="165"/>
        <end position="382"/>
    </location>
</feature>
<dbReference type="PANTHER" id="PTHR38248:SF2">
    <property type="entry name" value="FUNK1 11"/>
    <property type="match status" value="1"/>
</dbReference>
<accession>A0A0C9V3A5</accession>
<evidence type="ECO:0000259" key="2">
    <source>
        <dbReference type="Pfam" id="PF17667"/>
    </source>
</evidence>
<name>A0A0C9V3A5_SPHS4</name>
<evidence type="ECO:0000313" key="4">
    <source>
        <dbReference type="Proteomes" id="UP000054279"/>
    </source>
</evidence>
<evidence type="ECO:0000256" key="1">
    <source>
        <dbReference type="SAM" id="MobiDB-lite"/>
    </source>
</evidence>
<gene>
    <name evidence="3" type="ORF">M422DRAFT_266242</name>
</gene>
<dbReference type="Pfam" id="PF17667">
    <property type="entry name" value="Pkinase_fungal"/>
    <property type="match status" value="2"/>
</dbReference>
<organism evidence="3 4">
    <name type="scientific">Sphaerobolus stellatus (strain SS14)</name>
    <dbReference type="NCBI Taxonomy" id="990650"/>
    <lineage>
        <taxon>Eukaryota</taxon>
        <taxon>Fungi</taxon>
        <taxon>Dikarya</taxon>
        <taxon>Basidiomycota</taxon>
        <taxon>Agaricomycotina</taxon>
        <taxon>Agaricomycetes</taxon>
        <taxon>Phallomycetidae</taxon>
        <taxon>Geastrales</taxon>
        <taxon>Sphaerobolaceae</taxon>
        <taxon>Sphaerobolus</taxon>
    </lineage>
</organism>
<dbReference type="HOGENOM" id="CLU_437531_0_0_1"/>
<evidence type="ECO:0000313" key="3">
    <source>
        <dbReference type="EMBL" id="KIJ32010.1"/>
    </source>
</evidence>
<dbReference type="InterPro" id="IPR040976">
    <property type="entry name" value="Pkinase_fungal"/>
</dbReference>
<dbReference type="Proteomes" id="UP000054279">
    <property type="component" value="Unassembled WGS sequence"/>
</dbReference>
<proteinExistence type="predicted"/>
<feature type="region of interest" description="Disordered" evidence="1">
    <location>
        <begin position="593"/>
        <end position="625"/>
    </location>
</feature>
<dbReference type="AlphaFoldDB" id="A0A0C9V3A5"/>
<dbReference type="EMBL" id="KN837233">
    <property type="protein sequence ID" value="KIJ32010.1"/>
    <property type="molecule type" value="Genomic_DNA"/>
</dbReference>
<sequence>MTTLASDVQRDIENGPGHPYSVTDVDMFLKKIHPIEETVVSMIFEKLQEANLYFLHHCQCHQRNCSIRGRWVNCNSKSPIYDDFAVLLRPNMAFVSSPSQVEHLIQDLAGGRFTGGQAKQTILQETVEEDKRLSSIRWLQMHNALEFNRRFVRGKTVEEKDTFYDIQWVIQIQSKDNKEFITIRTLNRTGTEIMWGRATLVWEVVRLSDVLSEVNEPEVFVVKQSRQRPPGQDISHLLEKGETFEYFAHRKVDLYNDRIYAAEYASSFGKPVSMHGSIHKNISIALMSTEQLEQKLNANPNQTRDEINNQLESMEHFDYEAVSILKLLENLSRTQTRLLMKTRGWPLRYFKHLKELIFVIYDAVEDYQRYFKHGLLHRDLNSVNGNTGRRPAFGTYKAVPESEGPRTGTRPFMSYAIIRRYSDTHDAIYDMESFWWILVHLCITRAGPGGLRRSIPGDSVLAHVVLRYYDGNPDRIFASKEEVFRIRGTGYEPALGNVENDLFHNFHPYFEPLKGLFLKRWKTLYSAYEFHGYELFNIHHHVLQLLDEVKGDPALSPSTPHDQTVLEEKRQKLYHEEVKNAIVLKRAAPSGFKTASPVAVSQNRTTRTTKSDNDQPSAKRRKTNV</sequence>
<dbReference type="OrthoDB" id="312874at2759"/>
<feature type="domain" description="Fungal-type protein kinase" evidence="2">
    <location>
        <begin position="402"/>
        <end position="442"/>
    </location>
</feature>
<feature type="compositionally biased region" description="Polar residues" evidence="1">
    <location>
        <begin position="599"/>
        <end position="608"/>
    </location>
</feature>
<keyword evidence="4" id="KW-1185">Reference proteome</keyword>